<dbReference type="PROSITE" id="PS51186">
    <property type="entry name" value="GNAT"/>
    <property type="match status" value="1"/>
</dbReference>
<proteinExistence type="predicted"/>
<accession>A0A3S0XRW5</accession>
<reference evidence="2 3" key="1">
    <citation type="journal article" date="2019" name="Genome Biol. Evol.">
        <title>Day and night: Metabolic profiles and evolutionary relationships of six axenic non-marine cyanobacteria.</title>
        <authorList>
            <person name="Will S.E."/>
            <person name="Henke P."/>
            <person name="Boedeker C."/>
            <person name="Huang S."/>
            <person name="Brinkmann H."/>
            <person name="Rohde M."/>
            <person name="Jarek M."/>
            <person name="Friedl T."/>
            <person name="Seufert S."/>
            <person name="Schumacher M."/>
            <person name="Overmann J."/>
            <person name="Neumann-Schaal M."/>
            <person name="Petersen J."/>
        </authorList>
    </citation>
    <scope>NUCLEOTIDE SEQUENCE [LARGE SCALE GENOMIC DNA]</scope>
    <source>
        <strain evidence="2 3">PCC 6912</strain>
    </source>
</reference>
<comment type="caution">
    <text evidence="2">The sequence shown here is derived from an EMBL/GenBank/DDBJ whole genome shotgun (WGS) entry which is preliminary data.</text>
</comment>
<protein>
    <recommendedName>
        <fullName evidence="1">N-acetyltransferase domain-containing protein</fullName>
    </recommendedName>
</protein>
<name>A0A3S0XRW5_CHLFR</name>
<feature type="domain" description="N-acetyltransferase" evidence="1">
    <location>
        <begin position="1"/>
        <end position="112"/>
    </location>
</feature>
<evidence type="ECO:0000313" key="3">
    <source>
        <dbReference type="Proteomes" id="UP000268857"/>
    </source>
</evidence>
<dbReference type="AlphaFoldDB" id="A0A3S0XRW5"/>
<evidence type="ECO:0000313" key="2">
    <source>
        <dbReference type="EMBL" id="RUR79176.1"/>
    </source>
</evidence>
<dbReference type="EMBL" id="RSCJ01000013">
    <property type="protein sequence ID" value="RUR79176.1"/>
    <property type="molecule type" value="Genomic_DNA"/>
</dbReference>
<dbReference type="Pfam" id="PF00583">
    <property type="entry name" value="Acetyltransf_1"/>
    <property type="match status" value="1"/>
</dbReference>
<organism evidence="2 3">
    <name type="scientific">Chlorogloeopsis fritschii PCC 6912</name>
    <dbReference type="NCBI Taxonomy" id="211165"/>
    <lineage>
        <taxon>Bacteria</taxon>
        <taxon>Bacillati</taxon>
        <taxon>Cyanobacteriota</taxon>
        <taxon>Cyanophyceae</taxon>
        <taxon>Nostocales</taxon>
        <taxon>Chlorogloeopsidaceae</taxon>
        <taxon>Chlorogloeopsis</taxon>
    </lineage>
</organism>
<dbReference type="InterPro" id="IPR000182">
    <property type="entry name" value="GNAT_dom"/>
</dbReference>
<dbReference type="Proteomes" id="UP000268857">
    <property type="component" value="Unassembled WGS sequence"/>
</dbReference>
<dbReference type="SUPFAM" id="SSF55729">
    <property type="entry name" value="Acyl-CoA N-acyltransferases (Nat)"/>
    <property type="match status" value="1"/>
</dbReference>
<dbReference type="Gene3D" id="3.40.630.30">
    <property type="match status" value="1"/>
</dbReference>
<dbReference type="STRING" id="211165.GCA_000317285_06690"/>
<dbReference type="InterPro" id="IPR016181">
    <property type="entry name" value="Acyl_CoA_acyltransferase"/>
</dbReference>
<evidence type="ECO:0000259" key="1">
    <source>
        <dbReference type="PROSITE" id="PS51186"/>
    </source>
</evidence>
<sequence length="113" mass="13233">MRALGDKNCYFIVCLIDSSPVGYLSAFRFPTVKNDVFYVYLYDIIVDEKFRNKGLGSRMIAELQRHCKEDRVEQIWVGTSLENEVAQKTFERTGAQKVSETYVEYIYRINIEV</sequence>
<dbReference type="CDD" id="cd04301">
    <property type="entry name" value="NAT_SF"/>
    <property type="match status" value="1"/>
</dbReference>
<keyword evidence="3" id="KW-1185">Reference proteome</keyword>
<dbReference type="GO" id="GO:0016747">
    <property type="term" value="F:acyltransferase activity, transferring groups other than amino-acyl groups"/>
    <property type="evidence" value="ECO:0007669"/>
    <property type="project" value="InterPro"/>
</dbReference>
<gene>
    <name evidence="2" type="ORF">PCC6912_33500</name>
</gene>